<name>A0A9P7Z6H8_9HELO</name>
<dbReference type="EMBL" id="MU253814">
    <property type="protein sequence ID" value="KAG9246176.1"/>
    <property type="molecule type" value="Genomic_DNA"/>
</dbReference>
<protein>
    <submittedName>
        <fullName evidence="1">Uncharacterized protein</fullName>
    </submittedName>
</protein>
<dbReference type="Proteomes" id="UP000887226">
    <property type="component" value="Unassembled WGS sequence"/>
</dbReference>
<comment type="caution">
    <text evidence="1">The sequence shown here is derived from an EMBL/GenBank/DDBJ whole genome shotgun (WGS) entry which is preliminary data.</text>
</comment>
<dbReference type="AlphaFoldDB" id="A0A9P7Z6H8"/>
<evidence type="ECO:0000313" key="2">
    <source>
        <dbReference type="Proteomes" id="UP000887226"/>
    </source>
</evidence>
<keyword evidence="2" id="KW-1185">Reference proteome</keyword>
<organism evidence="1 2">
    <name type="scientific">Calycina marina</name>
    <dbReference type="NCBI Taxonomy" id="1763456"/>
    <lineage>
        <taxon>Eukaryota</taxon>
        <taxon>Fungi</taxon>
        <taxon>Dikarya</taxon>
        <taxon>Ascomycota</taxon>
        <taxon>Pezizomycotina</taxon>
        <taxon>Leotiomycetes</taxon>
        <taxon>Helotiales</taxon>
        <taxon>Pezizellaceae</taxon>
        <taxon>Calycina</taxon>
    </lineage>
</organism>
<reference evidence="1" key="1">
    <citation type="journal article" date="2021" name="IMA Fungus">
        <title>Genomic characterization of three marine fungi, including Emericellopsis atlantica sp. nov. with signatures of a generalist lifestyle and marine biomass degradation.</title>
        <authorList>
            <person name="Hagestad O.C."/>
            <person name="Hou L."/>
            <person name="Andersen J.H."/>
            <person name="Hansen E.H."/>
            <person name="Altermark B."/>
            <person name="Li C."/>
            <person name="Kuhnert E."/>
            <person name="Cox R.J."/>
            <person name="Crous P.W."/>
            <person name="Spatafora J.W."/>
            <person name="Lail K."/>
            <person name="Amirebrahimi M."/>
            <person name="Lipzen A."/>
            <person name="Pangilinan J."/>
            <person name="Andreopoulos W."/>
            <person name="Hayes R.D."/>
            <person name="Ng V."/>
            <person name="Grigoriev I.V."/>
            <person name="Jackson S.A."/>
            <person name="Sutton T.D.S."/>
            <person name="Dobson A.D.W."/>
            <person name="Rama T."/>
        </authorList>
    </citation>
    <scope>NUCLEOTIDE SEQUENCE</scope>
    <source>
        <strain evidence="1">TRa3180A</strain>
    </source>
</reference>
<accession>A0A9P7Z6H8</accession>
<sequence>MTSGASRTLFLTTSAICIVLHATVAMFSRHQHRSAALSQSNMNIDVSQLPIDISKAWRLSKCENVCLQRDVDSRCESKFIQPSRRKSYEVCTHTSQVIAYLCQTMYTEYVAKHADSLSQ</sequence>
<proteinExistence type="predicted"/>
<evidence type="ECO:0000313" key="1">
    <source>
        <dbReference type="EMBL" id="KAG9246176.1"/>
    </source>
</evidence>
<gene>
    <name evidence="1" type="ORF">BJ878DRAFT_498145</name>
</gene>